<dbReference type="PROSITE" id="PS00041">
    <property type="entry name" value="HTH_ARAC_FAMILY_1"/>
    <property type="match status" value="1"/>
</dbReference>
<dbReference type="SUPFAM" id="SSF46689">
    <property type="entry name" value="Homeodomain-like"/>
    <property type="match status" value="1"/>
</dbReference>
<dbReference type="PRINTS" id="PR00032">
    <property type="entry name" value="HTHARAC"/>
</dbReference>
<dbReference type="InterPro" id="IPR018062">
    <property type="entry name" value="HTH_AraC-typ_CS"/>
</dbReference>
<dbReference type="PROSITE" id="PS01124">
    <property type="entry name" value="HTH_ARAC_FAMILY_2"/>
    <property type="match status" value="1"/>
</dbReference>
<evidence type="ECO:0000256" key="4">
    <source>
        <dbReference type="SAM" id="MobiDB-lite"/>
    </source>
</evidence>
<evidence type="ECO:0000259" key="5">
    <source>
        <dbReference type="PROSITE" id="PS01124"/>
    </source>
</evidence>
<evidence type="ECO:0000256" key="2">
    <source>
        <dbReference type="ARBA" id="ARBA00023125"/>
    </source>
</evidence>
<keyword evidence="3" id="KW-0804">Transcription</keyword>
<evidence type="ECO:0000256" key="1">
    <source>
        <dbReference type="ARBA" id="ARBA00023015"/>
    </source>
</evidence>
<dbReference type="PANTHER" id="PTHR11019">
    <property type="entry name" value="HTH-TYPE TRANSCRIPTIONAL REGULATOR NIMR"/>
    <property type="match status" value="1"/>
</dbReference>
<dbReference type="InterPro" id="IPR009057">
    <property type="entry name" value="Homeodomain-like_sf"/>
</dbReference>
<evidence type="ECO:0000313" key="6">
    <source>
        <dbReference type="EMBL" id="MYN41382.1"/>
    </source>
</evidence>
<protein>
    <submittedName>
        <fullName evidence="6">Helix-turn-helix domain-containing protein</fullName>
    </submittedName>
</protein>
<dbReference type="EMBL" id="WWCS01000012">
    <property type="protein sequence ID" value="MYN41382.1"/>
    <property type="molecule type" value="Genomic_DNA"/>
</dbReference>
<feature type="domain" description="HTH araC/xylS-type" evidence="5">
    <location>
        <begin position="75"/>
        <end position="133"/>
    </location>
</feature>
<proteinExistence type="predicted"/>
<feature type="region of interest" description="Disordered" evidence="4">
    <location>
        <begin position="27"/>
        <end position="60"/>
    </location>
</feature>
<sequence>MALPQWSSTSSMSTTVTVFGTQPPSLNCSSSAASVDTRPRPLMRMNSSSPGKMNSMPSRASWSGLRSDSIRFLPGLSANAWRQRARLLRSLELLAQDVPVRTVALDLGYSTASAFINLFKRAFGEPPSAYRRYL</sequence>
<keyword evidence="7" id="KW-1185">Reference proteome</keyword>
<evidence type="ECO:0000256" key="3">
    <source>
        <dbReference type="ARBA" id="ARBA00023163"/>
    </source>
</evidence>
<dbReference type="InterPro" id="IPR020449">
    <property type="entry name" value="Tscrpt_reg_AraC-type_HTH"/>
</dbReference>
<evidence type="ECO:0000313" key="7">
    <source>
        <dbReference type="Proteomes" id="UP000466332"/>
    </source>
</evidence>
<name>A0ABW9WJN3_9BURK</name>
<organism evidence="6 7">
    <name type="scientific">Duganella margarita</name>
    <dbReference type="NCBI Taxonomy" id="2692170"/>
    <lineage>
        <taxon>Bacteria</taxon>
        <taxon>Pseudomonadati</taxon>
        <taxon>Pseudomonadota</taxon>
        <taxon>Betaproteobacteria</taxon>
        <taxon>Burkholderiales</taxon>
        <taxon>Oxalobacteraceae</taxon>
        <taxon>Telluria group</taxon>
        <taxon>Duganella</taxon>
    </lineage>
</organism>
<comment type="caution">
    <text evidence="6">The sequence shown here is derived from an EMBL/GenBank/DDBJ whole genome shotgun (WGS) entry which is preliminary data.</text>
</comment>
<accession>A0ABW9WJN3</accession>
<dbReference type="Proteomes" id="UP000466332">
    <property type="component" value="Unassembled WGS sequence"/>
</dbReference>
<dbReference type="PANTHER" id="PTHR11019:SF199">
    <property type="entry name" value="HTH-TYPE TRANSCRIPTIONAL REGULATOR NIMR"/>
    <property type="match status" value="1"/>
</dbReference>
<keyword evidence="2" id="KW-0238">DNA-binding</keyword>
<dbReference type="InterPro" id="IPR018060">
    <property type="entry name" value="HTH_AraC"/>
</dbReference>
<dbReference type="Gene3D" id="1.10.10.60">
    <property type="entry name" value="Homeodomain-like"/>
    <property type="match status" value="1"/>
</dbReference>
<reference evidence="6 7" key="1">
    <citation type="submission" date="2019-12" db="EMBL/GenBank/DDBJ databases">
        <title>Novel species isolated from a subtropical stream in China.</title>
        <authorList>
            <person name="Lu H."/>
        </authorList>
    </citation>
    <scope>NUCLEOTIDE SEQUENCE [LARGE SCALE GENOMIC DNA]</scope>
    <source>
        <strain evidence="6 7">FT109W</strain>
    </source>
</reference>
<gene>
    <name evidence="6" type="ORF">GTP55_18625</name>
</gene>
<dbReference type="Pfam" id="PF12833">
    <property type="entry name" value="HTH_18"/>
    <property type="match status" value="1"/>
</dbReference>
<keyword evidence="1" id="KW-0805">Transcription regulation</keyword>
<feature type="compositionally biased region" description="Polar residues" evidence="4">
    <location>
        <begin position="45"/>
        <end position="60"/>
    </location>
</feature>
<dbReference type="SMART" id="SM00342">
    <property type="entry name" value="HTH_ARAC"/>
    <property type="match status" value="1"/>
</dbReference>